<evidence type="ECO:0000313" key="2">
    <source>
        <dbReference type="EMBL" id="EAZ41945.1"/>
    </source>
</evidence>
<gene>
    <name evidence="2" type="ORF">OsJ_26490</name>
</gene>
<dbReference type="PANTHER" id="PTHR33972:SF22">
    <property type="entry name" value="OS08G0230000 PROTEIN"/>
    <property type="match status" value="1"/>
</dbReference>
<reference evidence="2" key="2">
    <citation type="submission" date="2008-12" db="EMBL/GenBank/DDBJ databases">
        <title>Improved gene annotation of the rice (Oryza sativa) genomes.</title>
        <authorList>
            <person name="Wang J."/>
            <person name="Li R."/>
            <person name="Fan W."/>
            <person name="Huang Q."/>
            <person name="Zhang J."/>
            <person name="Zhou Y."/>
            <person name="Hu Y."/>
            <person name="Zi S."/>
            <person name="Li J."/>
            <person name="Ni P."/>
            <person name="Zheng H."/>
            <person name="Zhang Y."/>
            <person name="Zhao M."/>
            <person name="Hao Q."/>
            <person name="McDermott J."/>
            <person name="Samudrala R."/>
            <person name="Kristiansen K."/>
            <person name="Wong G.K.-S."/>
        </authorList>
    </citation>
    <scope>NUCLEOTIDE SEQUENCE</scope>
</reference>
<name>A3BQV6_ORYSJ</name>
<proteinExistence type="predicted"/>
<organism evidence="2">
    <name type="scientific">Oryza sativa subsp. japonica</name>
    <name type="common">Rice</name>
    <dbReference type="NCBI Taxonomy" id="39947"/>
    <lineage>
        <taxon>Eukaryota</taxon>
        <taxon>Viridiplantae</taxon>
        <taxon>Streptophyta</taxon>
        <taxon>Embryophyta</taxon>
        <taxon>Tracheophyta</taxon>
        <taxon>Spermatophyta</taxon>
        <taxon>Magnoliopsida</taxon>
        <taxon>Liliopsida</taxon>
        <taxon>Poales</taxon>
        <taxon>Poaceae</taxon>
        <taxon>BOP clade</taxon>
        <taxon>Oryzoideae</taxon>
        <taxon>Oryzeae</taxon>
        <taxon>Oryzinae</taxon>
        <taxon>Oryza</taxon>
        <taxon>Oryza sativa</taxon>
    </lineage>
</organism>
<dbReference type="EMBL" id="CM000145">
    <property type="protein sequence ID" value="EAZ41945.1"/>
    <property type="molecule type" value="Genomic_DNA"/>
</dbReference>
<dbReference type="PANTHER" id="PTHR33972">
    <property type="entry name" value="EXPRESSED PROTEIN"/>
    <property type="match status" value="1"/>
</dbReference>
<feature type="signal peptide" evidence="1">
    <location>
        <begin position="1"/>
        <end position="21"/>
    </location>
</feature>
<keyword evidence="1" id="KW-0732">Signal</keyword>
<feature type="chain" id="PRO_5002651780" evidence="1">
    <location>
        <begin position="22"/>
        <end position="276"/>
    </location>
</feature>
<protein>
    <submittedName>
        <fullName evidence="2">Uncharacterized protein</fullName>
    </submittedName>
</protein>
<reference evidence="2" key="1">
    <citation type="journal article" date="2005" name="PLoS Biol.">
        <title>The genomes of Oryza sativa: a history of duplications.</title>
        <authorList>
            <person name="Yu J."/>
            <person name="Wang J."/>
            <person name="Lin W."/>
            <person name="Li S."/>
            <person name="Li H."/>
            <person name="Zhou J."/>
            <person name="Ni P."/>
            <person name="Dong W."/>
            <person name="Hu S."/>
            <person name="Zeng C."/>
            <person name="Zhang J."/>
            <person name="Zhang Y."/>
            <person name="Li R."/>
            <person name="Xu Z."/>
            <person name="Li S."/>
            <person name="Li X."/>
            <person name="Zheng H."/>
            <person name="Cong L."/>
            <person name="Lin L."/>
            <person name="Yin J."/>
            <person name="Geng J."/>
            <person name="Li G."/>
            <person name="Shi J."/>
            <person name="Liu J."/>
            <person name="Lv H."/>
            <person name="Li J."/>
            <person name="Wang J."/>
            <person name="Deng Y."/>
            <person name="Ran L."/>
            <person name="Shi X."/>
            <person name="Wang X."/>
            <person name="Wu Q."/>
            <person name="Li C."/>
            <person name="Ren X."/>
            <person name="Wang J."/>
            <person name="Wang X."/>
            <person name="Li D."/>
            <person name="Liu D."/>
            <person name="Zhang X."/>
            <person name="Ji Z."/>
            <person name="Zhao W."/>
            <person name="Sun Y."/>
            <person name="Zhang Z."/>
            <person name="Bao J."/>
            <person name="Han Y."/>
            <person name="Dong L."/>
            <person name="Ji J."/>
            <person name="Chen P."/>
            <person name="Wu S."/>
            <person name="Liu J."/>
            <person name="Xiao Y."/>
            <person name="Bu D."/>
            <person name="Tan J."/>
            <person name="Yang L."/>
            <person name="Ye C."/>
            <person name="Zhang J."/>
            <person name="Xu J."/>
            <person name="Zhou Y."/>
            <person name="Yu Y."/>
            <person name="Zhang B."/>
            <person name="Zhuang S."/>
            <person name="Wei H."/>
            <person name="Liu B."/>
            <person name="Lei M."/>
            <person name="Yu H."/>
            <person name="Li Y."/>
            <person name="Xu H."/>
            <person name="Wei S."/>
            <person name="He X."/>
            <person name="Fang L."/>
            <person name="Zhang Z."/>
            <person name="Zhang Y."/>
            <person name="Huang X."/>
            <person name="Su Z."/>
            <person name="Tong W."/>
            <person name="Li J."/>
            <person name="Tong Z."/>
            <person name="Li S."/>
            <person name="Ye J."/>
            <person name="Wang L."/>
            <person name="Fang L."/>
            <person name="Lei T."/>
            <person name="Chen C."/>
            <person name="Chen H."/>
            <person name="Xu Z."/>
            <person name="Li H."/>
            <person name="Huang H."/>
            <person name="Zhang F."/>
            <person name="Xu H."/>
            <person name="Li N."/>
            <person name="Zhao C."/>
            <person name="Li S."/>
            <person name="Dong L."/>
            <person name="Huang Y."/>
            <person name="Li L."/>
            <person name="Xi Y."/>
            <person name="Qi Q."/>
            <person name="Li W."/>
            <person name="Zhang B."/>
            <person name="Hu W."/>
            <person name="Zhang Y."/>
            <person name="Tian X."/>
            <person name="Jiao Y."/>
            <person name="Liang X."/>
            <person name="Jin J."/>
            <person name="Gao L."/>
            <person name="Zheng W."/>
            <person name="Hao B."/>
            <person name="Liu S."/>
            <person name="Wang W."/>
            <person name="Yuan L."/>
            <person name="Cao M."/>
            <person name="McDermott J."/>
            <person name="Samudrala R."/>
            <person name="Wang J."/>
            <person name="Wong G.K."/>
            <person name="Yang H."/>
        </authorList>
    </citation>
    <scope>NUCLEOTIDE SEQUENCE [LARGE SCALE GENOMIC DNA]</scope>
</reference>
<dbReference type="Proteomes" id="UP000007752">
    <property type="component" value="Chromosome 8"/>
</dbReference>
<evidence type="ECO:0000256" key="1">
    <source>
        <dbReference type="SAM" id="SignalP"/>
    </source>
</evidence>
<accession>A3BQV6</accession>
<sequence>MARLLAQTLTLTLARPAAAAAAPLLPLRGLATKVEVIEIDLAEDDDSSASTSGPASSPASVEVVGVRRLEEAIHGVMVRRAAPDWLPFVPGGSFWVPPMRRPHGVADLVGRIAAAASGADAEVVAGGLAYEPEVYAPMTEEEALSFSTARGWPSASYFVEGAYLETATFLGRVERYLATRIFRSSFKILLGLLPGNSHIPRRSQGNVQPALMRKKADWLMLHCQGEAYGKVPENLCPSMHLLLRYADASTRKGCSGLHVSAMTNVHMDDGKDPSAN</sequence>
<dbReference type="AlphaFoldDB" id="A3BQV6"/>